<dbReference type="Pfam" id="PF18758">
    <property type="entry name" value="KDZ"/>
    <property type="match status" value="1"/>
</dbReference>
<dbReference type="PANTHER" id="PTHR33096">
    <property type="entry name" value="CXC2 DOMAIN-CONTAINING PROTEIN"/>
    <property type="match status" value="1"/>
</dbReference>
<name>A0A8H6S1B5_MYCCL</name>
<dbReference type="Proteomes" id="UP000613580">
    <property type="component" value="Unassembled WGS sequence"/>
</dbReference>
<evidence type="ECO:0000313" key="2">
    <source>
        <dbReference type="EMBL" id="KAF7290052.1"/>
    </source>
</evidence>
<dbReference type="EMBL" id="JACAZE010000027">
    <property type="protein sequence ID" value="KAF7290052.1"/>
    <property type="molecule type" value="Genomic_DNA"/>
</dbReference>
<sequence length="521" mass="59042">MQRNLAEMTVQYGLPVWHAPAHTEECQEENDLSLKPGVGKTDGEGIERFWSGLNPAAYSTKEMGLGHRADVIDDRIDNHNFLKNLTLGSTLQRRLVVAREERQRQIDAFEVVSEGIEPELQLRWTKQVREWESDNASTNPFVLQSKECLSEAQIRLQLQHEEKQQSIDGRALIAGGSATSFVAAGIQIEDAQERIRVQLKEPYVISATHELKTEELRATLTGKIARFRELQAIYMPGAASILAATRSSPRTRCHGGVPATTISTNPMGAFQVLLRSGAAARVSHAGLSRIEMPTTRDNDKPKRRNLFSVCTGRANPLLPDTAADMPHWYNRVVDKYPHLRQLQQTDLQLDGDSDFADIDARRKLATIGSGRGMRPPRNMPSKSRKTMSWIWTAPGAFDNQEAHLHDSMRVQWTRALARKERWEEEVALLEEEMRRVFRRRSQALKPAIGAQHRCLQFARTIDEKLDWRIQRRCRGSDTLVVPLTTGNNGTTRTAVKKSSIFSRLDADRQQLTRLVPLEPRR</sequence>
<dbReference type="AlphaFoldDB" id="A0A8H6S1B5"/>
<gene>
    <name evidence="2" type="ORF">HMN09_01310300</name>
</gene>
<keyword evidence="3" id="KW-1185">Reference proteome</keyword>
<keyword evidence="1" id="KW-0175">Coiled coil</keyword>
<dbReference type="InterPro" id="IPR040521">
    <property type="entry name" value="KDZ"/>
</dbReference>
<comment type="caution">
    <text evidence="2">The sequence shown here is derived from an EMBL/GenBank/DDBJ whole genome shotgun (WGS) entry which is preliminary data.</text>
</comment>
<evidence type="ECO:0000313" key="3">
    <source>
        <dbReference type="Proteomes" id="UP000613580"/>
    </source>
</evidence>
<accession>A0A8H6S1B5</accession>
<reference evidence="2" key="1">
    <citation type="submission" date="2020-05" db="EMBL/GenBank/DDBJ databases">
        <title>Mycena genomes resolve the evolution of fungal bioluminescence.</title>
        <authorList>
            <person name="Tsai I.J."/>
        </authorList>
    </citation>
    <scope>NUCLEOTIDE SEQUENCE</scope>
    <source>
        <strain evidence="2">110903Hualien_Pintung</strain>
    </source>
</reference>
<dbReference type="PANTHER" id="PTHR33096:SF1">
    <property type="entry name" value="CXC1-LIKE CYSTEINE CLUSTER ASSOCIATED WITH KDZ TRANSPOSASES DOMAIN-CONTAINING PROTEIN"/>
    <property type="match status" value="1"/>
</dbReference>
<protein>
    <submittedName>
        <fullName evidence="2">CxC2 domain-containing protein</fullName>
    </submittedName>
</protein>
<feature type="coiled-coil region" evidence="1">
    <location>
        <begin position="412"/>
        <end position="439"/>
    </location>
</feature>
<organism evidence="2 3">
    <name type="scientific">Mycena chlorophos</name>
    <name type="common">Agaric fungus</name>
    <name type="synonym">Agaricus chlorophos</name>
    <dbReference type="NCBI Taxonomy" id="658473"/>
    <lineage>
        <taxon>Eukaryota</taxon>
        <taxon>Fungi</taxon>
        <taxon>Dikarya</taxon>
        <taxon>Basidiomycota</taxon>
        <taxon>Agaricomycotina</taxon>
        <taxon>Agaricomycetes</taxon>
        <taxon>Agaricomycetidae</taxon>
        <taxon>Agaricales</taxon>
        <taxon>Marasmiineae</taxon>
        <taxon>Mycenaceae</taxon>
        <taxon>Mycena</taxon>
    </lineage>
</organism>
<dbReference type="OrthoDB" id="2804062at2759"/>
<proteinExistence type="predicted"/>
<evidence type="ECO:0000256" key="1">
    <source>
        <dbReference type="SAM" id="Coils"/>
    </source>
</evidence>